<comment type="cofactor">
    <cofactor evidence="3">
        <name>Mn(2+)</name>
        <dbReference type="ChEBI" id="CHEBI:29035"/>
    </cofactor>
    <text evidence="3">Binds 2 manganese ions per subunit.</text>
</comment>
<keyword evidence="3" id="KW-0464">Manganese</keyword>
<dbReference type="GO" id="GO:0033389">
    <property type="term" value="P:putrescine biosynthetic process from arginine, via agmatine"/>
    <property type="evidence" value="ECO:0007669"/>
    <property type="project" value="TreeGrafter"/>
</dbReference>
<feature type="binding site" evidence="3">
    <location>
        <position position="250"/>
    </location>
    <ligand>
        <name>Mn(2+)</name>
        <dbReference type="ChEBI" id="CHEBI:29035"/>
        <label>1</label>
    </ligand>
</feature>
<dbReference type="Proteomes" id="UP000196573">
    <property type="component" value="Unassembled WGS sequence"/>
</dbReference>
<evidence type="ECO:0000313" key="5">
    <source>
        <dbReference type="EMBL" id="SMA49757.1"/>
    </source>
</evidence>
<dbReference type="PROSITE" id="PS51409">
    <property type="entry name" value="ARGINASE_2"/>
    <property type="match status" value="1"/>
</dbReference>
<feature type="binding site" evidence="3">
    <location>
        <position position="163"/>
    </location>
    <ligand>
        <name>Mn(2+)</name>
        <dbReference type="ChEBI" id="CHEBI:29035"/>
        <label>1</label>
    </ligand>
</feature>
<gene>
    <name evidence="5" type="ORF">EHSB41UT_03546</name>
</gene>
<feature type="binding site" evidence="3">
    <location>
        <position position="165"/>
    </location>
    <ligand>
        <name>Mn(2+)</name>
        <dbReference type="ChEBI" id="CHEBI:29035"/>
        <label>1</label>
    </ligand>
</feature>
<dbReference type="Gene3D" id="3.40.800.10">
    <property type="entry name" value="Ureohydrolase domain"/>
    <property type="match status" value="1"/>
</dbReference>
<evidence type="ECO:0000256" key="1">
    <source>
        <dbReference type="ARBA" id="ARBA00022723"/>
    </source>
</evidence>
<dbReference type="Pfam" id="PF00491">
    <property type="entry name" value="Arginase"/>
    <property type="match status" value="1"/>
</dbReference>
<keyword evidence="6" id="KW-1185">Reference proteome</keyword>
<dbReference type="SUPFAM" id="SSF52768">
    <property type="entry name" value="Arginase/deacetylase"/>
    <property type="match status" value="1"/>
</dbReference>
<evidence type="ECO:0000256" key="4">
    <source>
        <dbReference type="PROSITE-ProRule" id="PRU00742"/>
    </source>
</evidence>
<dbReference type="AlphaFoldDB" id="A0A1X7AQS4"/>
<feature type="binding site" evidence="3">
    <location>
        <position position="138"/>
    </location>
    <ligand>
        <name>Mn(2+)</name>
        <dbReference type="ChEBI" id="CHEBI:29035"/>
        <label>1</label>
    </ligand>
</feature>
<evidence type="ECO:0000256" key="3">
    <source>
        <dbReference type="PIRSR" id="PIRSR036979-1"/>
    </source>
</evidence>
<reference evidence="5 6" key="1">
    <citation type="submission" date="2017-03" db="EMBL/GenBank/DDBJ databases">
        <authorList>
            <person name="Afonso C.L."/>
            <person name="Miller P.J."/>
            <person name="Scott M.A."/>
            <person name="Spackman E."/>
            <person name="Goraichik I."/>
            <person name="Dimitrov K.M."/>
            <person name="Suarez D.L."/>
            <person name="Swayne D.E."/>
        </authorList>
    </citation>
    <scope>NUCLEOTIDE SEQUENCE [LARGE SCALE GENOMIC DNA]</scope>
    <source>
        <strain evidence="5">SB41UT1</strain>
    </source>
</reference>
<organism evidence="5 6">
    <name type="scientific">Parendozoicomonas haliclonae</name>
    <dbReference type="NCBI Taxonomy" id="1960125"/>
    <lineage>
        <taxon>Bacteria</taxon>
        <taxon>Pseudomonadati</taxon>
        <taxon>Pseudomonadota</taxon>
        <taxon>Gammaproteobacteria</taxon>
        <taxon>Oceanospirillales</taxon>
        <taxon>Endozoicomonadaceae</taxon>
        <taxon>Parendozoicomonas</taxon>
    </lineage>
</organism>
<dbReference type="PANTHER" id="PTHR11358">
    <property type="entry name" value="ARGINASE/AGMATINASE"/>
    <property type="match status" value="1"/>
</dbReference>
<evidence type="ECO:0000256" key="2">
    <source>
        <dbReference type="ARBA" id="ARBA00022801"/>
    </source>
</evidence>
<dbReference type="InterPro" id="IPR006035">
    <property type="entry name" value="Ureohydrolase"/>
</dbReference>
<name>A0A1X7AQS4_9GAMM</name>
<dbReference type="RefSeq" id="WP_165767313.1">
    <property type="nucleotide sequence ID" value="NZ_CBCSCN010000011.1"/>
</dbReference>
<feature type="binding site" evidence="3">
    <location>
        <position position="248"/>
    </location>
    <ligand>
        <name>Mn(2+)</name>
        <dbReference type="ChEBI" id="CHEBI:29035"/>
        <label>1</label>
    </ligand>
</feature>
<evidence type="ECO:0000313" key="6">
    <source>
        <dbReference type="Proteomes" id="UP000196573"/>
    </source>
</evidence>
<proteinExistence type="inferred from homology"/>
<dbReference type="InterPro" id="IPR023696">
    <property type="entry name" value="Ureohydrolase_dom_sf"/>
</dbReference>
<comment type="similarity">
    <text evidence="4">Belongs to the arginase family.</text>
</comment>
<dbReference type="EMBL" id="FWPT01000009">
    <property type="protein sequence ID" value="SMA49757.1"/>
    <property type="molecule type" value="Genomic_DNA"/>
</dbReference>
<feature type="binding site" evidence="3">
    <location>
        <position position="161"/>
    </location>
    <ligand>
        <name>Mn(2+)</name>
        <dbReference type="ChEBI" id="CHEBI:29035"/>
        <label>1</label>
    </ligand>
</feature>
<dbReference type="GO" id="GO:0008783">
    <property type="term" value="F:agmatinase activity"/>
    <property type="evidence" value="ECO:0007669"/>
    <property type="project" value="TreeGrafter"/>
</dbReference>
<dbReference type="EC" id="3.5.3.24" evidence="5"/>
<dbReference type="GO" id="GO:0043920">
    <property type="term" value="F:aminopropylagmatine ureohydrolase activity"/>
    <property type="evidence" value="ECO:0007669"/>
    <property type="project" value="UniProtKB-EC"/>
</dbReference>
<keyword evidence="1 3" id="KW-0479">Metal-binding</keyword>
<sequence>MTTPSLQDAVLAPTSQPVRCFLDWPVITDPQQWEGNVALIGVQQSEPYPADPQPSDQATAPDAVRLQSYQFCDGPDQWDFDINTTLSSLTAMKPFDCGNINFDSRKPDQYPAFAEHQVALLEKLWRSKTQVIMLGGDHGVTTPALQALNVIGEPVHVVHIDAHLDWREEKEGVKGGYSSPLRRASEMPWISHITQIGMRGTGSARRKEMEDAVAWGADIIPALDVHMEGVKAICDRLPKGRKVYLTIDADGLDASHMPGVLAPQPGGLYKEQVAVMIQHLAKHNDLVGMDIVEIAPSFDFKNAITCITAGRLIINALGATWKDRD</sequence>
<dbReference type="PIRSF" id="PIRSF036979">
    <property type="entry name" value="Arginase"/>
    <property type="match status" value="1"/>
</dbReference>
<keyword evidence="2 5" id="KW-0378">Hydrolase</keyword>
<dbReference type="PANTHER" id="PTHR11358:SF26">
    <property type="entry name" value="GUANIDINO ACID HYDROLASE, MITOCHONDRIAL"/>
    <property type="match status" value="1"/>
</dbReference>
<dbReference type="GO" id="GO:0046872">
    <property type="term" value="F:metal ion binding"/>
    <property type="evidence" value="ECO:0007669"/>
    <property type="project" value="UniProtKB-KW"/>
</dbReference>
<protein>
    <submittedName>
        <fullName evidence="5">N(1)-aminopropylagmatine ureohydrolase</fullName>
        <ecNumber evidence="5">3.5.3.24</ecNumber>
    </submittedName>
</protein>
<accession>A0A1X7AQS4</accession>